<gene>
    <name evidence="4" type="ORF">C1A40_14315</name>
</gene>
<dbReference type="Pfam" id="PF13776">
    <property type="entry name" value="DUF4172"/>
    <property type="match status" value="1"/>
</dbReference>
<dbReference type="GO" id="GO:0005524">
    <property type="term" value="F:ATP binding"/>
    <property type="evidence" value="ECO:0007669"/>
    <property type="project" value="UniProtKB-KW"/>
</dbReference>
<evidence type="ECO:0000313" key="4">
    <source>
        <dbReference type="EMBL" id="AUS06538.1"/>
    </source>
</evidence>
<keyword evidence="2" id="KW-0547">Nucleotide-binding</keyword>
<keyword evidence="5" id="KW-1185">Reference proteome</keyword>
<dbReference type="Gene3D" id="1.10.10.10">
    <property type="entry name" value="Winged helix-like DNA-binding domain superfamily/Winged helix DNA-binding domain"/>
    <property type="match status" value="1"/>
</dbReference>
<dbReference type="PANTHER" id="PTHR13504">
    <property type="entry name" value="FIDO DOMAIN-CONTAINING PROTEIN DDB_G0283145"/>
    <property type="match status" value="1"/>
</dbReference>
<dbReference type="InterPro" id="IPR036388">
    <property type="entry name" value="WH-like_DNA-bd_sf"/>
</dbReference>
<sequence length="368" mass="42117">MQYNWQHKNWPNFIYDTSRIEEIVLNFALETGEVKGLIEGLTKENQQEAILQFMINEAIKTSEIEGEFHSRQDVMSSIKKRLGIHSISDNIRDVNAKGIAELMVEVRENYATPLSENLIENWHDILFVNDRFIKNSAYRTGSDPMVIVSGSYGKESVHYEAPPSYKVPSEMKQFVQWYNTYTIHENNVKESLIKTAIAHLYFESIHPFEDGNGRIGRAIAEKCLSESLGRPLILSISTSIEKDKSAYYNALKTAQKSLDVSEWIYYFLQIILNAQKQTKTTIGFTLEKVKFLDRINPKLNERQQKVITKMLDSGIEGFKGGMTAKKYMSITKTSKATATRDLQDLIEKQALIVSGSGRNVHYDLNISY</sequence>
<feature type="binding site" evidence="2">
    <location>
        <begin position="210"/>
        <end position="217"/>
    </location>
    <ligand>
        <name>ATP</name>
        <dbReference type="ChEBI" id="CHEBI:30616"/>
    </ligand>
</feature>
<dbReference type="InterPro" id="IPR025230">
    <property type="entry name" value="DUF4172"/>
</dbReference>
<dbReference type="KEGG" id="taj:C1A40_14315"/>
<dbReference type="AlphaFoldDB" id="A0A2I7SKT9"/>
<keyword evidence="2" id="KW-0067">ATP-binding</keyword>
<dbReference type="Pfam" id="PF02661">
    <property type="entry name" value="Fic"/>
    <property type="match status" value="1"/>
</dbReference>
<dbReference type="PANTHER" id="PTHR13504:SF33">
    <property type="entry name" value="FIC FAMILY PROTEIN"/>
    <property type="match status" value="1"/>
</dbReference>
<dbReference type="Gene3D" id="1.10.3290.10">
    <property type="entry name" value="Fido-like domain"/>
    <property type="match status" value="1"/>
</dbReference>
<dbReference type="SUPFAM" id="SSF140931">
    <property type="entry name" value="Fic-like"/>
    <property type="match status" value="1"/>
</dbReference>
<dbReference type="InterPro" id="IPR003812">
    <property type="entry name" value="Fido"/>
</dbReference>
<dbReference type="PROSITE" id="PS51459">
    <property type="entry name" value="FIDO"/>
    <property type="match status" value="1"/>
</dbReference>
<evidence type="ECO:0000256" key="2">
    <source>
        <dbReference type="PIRSR" id="PIRSR640198-2"/>
    </source>
</evidence>
<feature type="active site" evidence="1">
    <location>
        <position position="206"/>
    </location>
</feature>
<feature type="domain" description="Fido" evidence="3">
    <location>
        <begin position="114"/>
        <end position="269"/>
    </location>
</feature>
<protein>
    <submittedName>
        <fullName evidence="4">DUF4172 domain-containing protein</fullName>
    </submittedName>
</protein>
<evidence type="ECO:0000256" key="1">
    <source>
        <dbReference type="PIRSR" id="PIRSR640198-1"/>
    </source>
</evidence>
<dbReference type="EMBL" id="CP025938">
    <property type="protein sequence ID" value="AUS06538.1"/>
    <property type="molecule type" value="Genomic_DNA"/>
</dbReference>
<feature type="binding site" evidence="2">
    <location>
        <begin position="247"/>
        <end position="248"/>
    </location>
    <ligand>
        <name>ATP</name>
        <dbReference type="ChEBI" id="CHEBI:30616"/>
    </ligand>
</feature>
<name>A0A2I7SKT9_9FLAO</name>
<evidence type="ECO:0000259" key="3">
    <source>
        <dbReference type="PROSITE" id="PS51459"/>
    </source>
</evidence>
<accession>A0A2I7SKT9</accession>
<evidence type="ECO:0000313" key="5">
    <source>
        <dbReference type="Proteomes" id="UP000236592"/>
    </source>
</evidence>
<reference evidence="5" key="1">
    <citation type="submission" date="2018-01" db="EMBL/GenBank/DDBJ databases">
        <title>Complete genome of Tamlana sp. UJ94.</title>
        <authorList>
            <person name="Jung J."/>
            <person name="Chung D."/>
            <person name="Bae S.S."/>
            <person name="Baek K."/>
        </authorList>
    </citation>
    <scope>NUCLEOTIDE SEQUENCE [LARGE SCALE GENOMIC DNA]</scope>
    <source>
        <strain evidence="5">UJ94</strain>
    </source>
</reference>
<dbReference type="Proteomes" id="UP000236592">
    <property type="component" value="Chromosome"/>
</dbReference>
<dbReference type="InterPro" id="IPR036597">
    <property type="entry name" value="Fido-like_dom_sf"/>
</dbReference>
<proteinExistence type="predicted"/>
<dbReference type="OrthoDB" id="9814400at2"/>
<organism evidence="4 5">
    <name type="scientific">Pseudotamlana carrageenivorans</name>
    <dbReference type="NCBI Taxonomy" id="2069432"/>
    <lineage>
        <taxon>Bacteria</taxon>
        <taxon>Pseudomonadati</taxon>
        <taxon>Bacteroidota</taxon>
        <taxon>Flavobacteriia</taxon>
        <taxon>Flavobacteriales</taxon>
        <taxon>Flavobacteriaceae</taxon>
        <taxon>Pseudotamlana</taxon>
    </lineage>
</organism>
<dbReference type="InterPro" id="IPR040198">
    <property type="entry name" value="Fido_containing"/>
</dbReference>
<dbReference type="RefSeq" id="WP_102996481.1">
    <property type="nucleotide sequence ID" value="NZ_CP025938.1"/>
</dbReference>